<gene>
    <name evidence="2" type="ORF">AWC38_SpisGene21763</name>
</gene>
<protein>
    <recommendedName>
        <fullName evidence="4">DNA-directed DNA polymerase</fullName>
    </recommendedName>
</protein>
<feature type="region of interest" description="Disordered" evidence="1">
    <location>
        <begin position="207"/>
        <end position="227"/>
    </location>
</feature>
<dbReference type="Proteomes" id="UP000225706">
    <property type="component" value="Unassembled WGS sequence"/>
</dbReference>
<organism evidence="2 3">
    <name type="scientific">Stylophora pistillata</name>
    <name type="common">Smooth cauliflower coral</name>
    <dbReference type="NCBI Taxonomy" id="50429"/>
    <lineage>
        <taxon>Eukaryota</taxon>
        <taxon>Metazoa</taxon>
        <taxon>Cnidaria</taxon>
        <taxon>Anthozoa</taxon>
        <taxon>Hexacorallia</taxon>
        <taxon>Scleractinia</taxon>
        <taxon>Astrocoeniina</taxon>
        <taxon>Pocilloporidae</taxon>
        <taxon>Stylophora</taxon>
    </lineage>
</organism>
<dbReference type="PANTHER" id="PTHR33568:SF3">
    <property type="entry name" value="DNA-DIRECTED DNA POLYMERASE"/>
    <property type="match status" value="1"/>
</dbReference>
<dbReference type="Gene3D" id="3.90.1600.10">
    <property type="entry name" value="Palm domain of DNA polymerase"/>
    <property type="match status" value="1"/>
</dbReference>
<dbReference type="Gene3D" id="1.10.287.690">
    <property type="entry name" value="Helix hairpin bin"/>
    <property type="match status" value="1"/>
</dbReference>
<dbReference type="OrthoDB" id="5989193at2759"/>
<dbReference type="SUPFAM" id="SSF56672">
    <property type="entry name" value="DNA/RNA polymerases"/>
    <property type="match status" value="1"/>
</dbReference>
<keyword evidence="3" id="KW-1185">Reference proteome</keyword>
<dbReference type="PANTHER" id="PTHR33568">
    <property type="entry name" value="DNA POLYMERASE"/>
    <property type="match status" value="1"/>
</dbReference>
<dbReference type="AlphaFoldDB" id="A0A2B4RBC9"/>
<evidence type="ECO:0000256" key="1">
    <source>
        <dbReference type="SAM" id="MobiDB-lite"/>
    </source>
</evidence>
<reference evidence="3" key="1">
    <citation type="journal article" date="2017" name="bioRxiv">
        <title>Comparative analysis of the genomes of Stylophora pistillata and Acropora digitifera provides evidence for extensive differences between species of corals.</title>
        <authorList>
            <person name="Voolstra C.R."/>
            <person name="Li Y."/>
            <person name="Liew Y.J."/>
            <person name="Baumgarten S."/>
            <person name="Zoccola D."/>
            <person name="Flot J.-F."/>
            <person name="Tambutte S."/>
            <person name="Allemand D."/>
            <person name="Aranda M."/>
        </authorList>
    </citation>
    <scope>NUCLEOTIDE SEQUENCE [LARGE SCALE GENOMIC DNA]</scope>
</reference>
<dbReference type="InterPro" id="IPR043502">
    <property type="entry name" value="DNA/RNA_pol_sf"/>
</dbReference>
<evidence type="ECO:0000313" key="2">
    <source>
        <dbReference type="EMBL" id="PFX14109.1"/>
    </source>
</evidence>
<evidence type="ECO:0000313" key="3">
    <source>
        <dbReference type="Proteomes" id="UP000225706"/>
    </source>
</evidence>
<sequence length="254" mass="28185">MLHKRSEYVENYQEREGIVLDPTLIAKNPGRKMTAKLILNSLWGKFEERTNKFKVTQLTQAHELFALLNSPLVDISALRILNTDLLEVSYKRISEDADRDTKTNTFIAASTTCQARLKLYQFLEQLGDLAFYYDTDSEIRIVVGSLFNLEVFSNQNPFGSEYVDKYQEREGIVLDPTLIAKNPGRLGVVRLGVKEVVTPEGPACTIVGGGDETGMGEEPTPTPTPNGEVGVVVVVPNMFCNVLSGEKLTSSFTS</sequence>
<comment type="caution">
    <text evidence="2">The sequence shown here is derived from an EMBL/GenBank/DDBJ whole genome shotgun (WGS) entry which is preliminary data.</text>
</comment>
<evidence type="ECO:0008006" key="4">
    <source>
        <dbReference type="Google" id="ProtNLM"/>
    </source>
</evidence>
<dbReference type="InterPro" id="IPR023211">
    <property type="entry name" value="DNA_pol_palm_dom_sf"/>
</dbReference>
<dbReference type="EMBL" id="LSMT01000838">
    <property type="protein sequence ID" value="PFX14109.1"/>
    <property type="molecule type" value="Genomic_DNA"/>
</dbReference>
<proteinExistence type="predicted"/>
<name>A0A2B4RBC9_STYPI</name>
<accession>A0A2B4RBC9</accession>